<dbReference type="RefSeq" id="WP_317510578.1">
    <property type="nucleotide sequence ID" value="NZ_JACSVK010000577.1"/>
</dbReference>
<dbReference type="AlphaFoldDB" id="A0A8I0KCH8"/>
<proteinExistence type="predicted"/>
<gene>
    <name evidence="1" type="ORF">IAG11_22455</name>
</gene>
<evidence type="ECO:0000313" key="1">
    <source>
        <dbReference type="EMBL" id="MBD0222589.1"/>
    </source>
</evidence>
<sequence length="136" mass="15454">MTKEKDQDSILDEIKKNLRYAEDYWHDNYERGVEDKEFVTVKGAQWEDGAVARRTAEGKPSLEFNLCRAYCRQQINTQRQNRAQVKVVPVDNGADADKANIIEGLIKDTEESSDAESAYDQAAENAVYGAIGFFRI</sequence>
<feature type="non-terminal residue" evidence="1">
    <location>
        <position position="136"/>
    </location>
</feature>
<dbReference type="Proteomes" id="UP000634608">
    <property type="component" value="Unassembled WGS sequence"/>
</dbReference>
<dbReference type="Pfam" id="PF16510">
    <property type="entry name" value="P22_portal"/>
    <property type="match status" value="1"/>
</dbReference>
<evidence type="ECO:0000313" key="2">
    <source>
        <dbReference type="Proteomes" id="UP000634608"/>
    </source>
</evidence>
<comment type="caution">
    <text evidence="1">The sequence shown here is derived from an EMBL/GenBank/DDBJ whole genome shotgun (WGS) entry which is preliminary data.</text>
</comment>
<dbReference type="InterPro" id="IPR032427">
    <property type="entry name" value="P22_portal"/>
</dbReference>
<name>A0A8I0KCH8_ACIBA</name>
<accession>A0A8I0KCH8</accession>
<dbReference type="EMBL" id="JACSVK010000577">
    <property type="protein sequence ID" value="MBD0222589.1"/>
    <property type="molecule type" value="Genomic_DNA"/>
</dbReference>
<reference evidence="1" key="1">
    <citation type="submission" date="2020-08" db="EMBL/GenBank/DDBJ databases">
        <title>Diversity of carbapenem-resistant Acinetobacter baumannii and bacteriophage-mediated spread of the Oxa23 carbapenemase.</title>
        <authorList>
            <person name="Abouelfetouh A."/>
            <person name="Mattock J."/>
            <person name="Turner D."/>
            <person name="Li E."/>
            <person name="Evans B.A."/>
        </authorList>
    </citation>
    <scope>NUCLEOTIDE SEQUENCE</scope>
    <source>
        <strain evidence="1">A86</strain>
    </source>
</reference>
<protein>
    <submittedName>
        <fullName evidence="1">Portal protein p19</fullName>
    </submittedName>
</protein>
<organism evidence="1 2">
    <name type="scientific">Acinetobacter baumannii</name>
    <dbReference type="NCBI Taxonomy" id="470"/>
    <lineage>
        <taxon>Bacteria</taxon>
        <taxon>Pseudomonadati</taxon>
        <taxon>Pseudomonadota</taxon>
        <taxon>Gammaproteobacteria</taxon>
        <taxon>Moraxellales</taxon>
        <taxon>Moraxellaceae</taxon>
        <taxon>Acinetobacter</taxon>
        <taxon>Acinetobacter calcoaceticus/baumannii complex</taxon>
    </lineage>
</organism>